<feature type="domain" description="G-patch" evidence="5">
    <location>
        <begin position="117"/>
        <end position="163"/>
    </location>
</feature>
<dbReference type="AlphaFoldDB" id="A0A913XT81"/>
<organism evidence="6 7">
    <name type="scientific">Exaiptasia diaphana</name>
    <name type="common">Tropical sea anemone</name>
    <name type="synonym">Aiptasia pulchella</name>
    <dbReference type="NCBI Taxonomy" id="2652724"/>
    <lineage>
        <taxon>Eukaryota</taxon>
        <taxon>Metazoa</taxon>
        <taxon>Cnidaria</taxon>
        <taxon>Anthozoa</taxon>
        <taxon>Hexacorallia</taxon>
        <taxon>Actiniaria</taxon>
        <taxon>Aiptasiidae</taxon>
        <taxon>Exaiptasia</taxon>
    </lineage>
</organism>
<dbReference type="RefSeq" id="XP_028517381.1">
    <property type="nucleotide sequence ID" value="XM_028661580.1"/>
</dbReference>
<evidence type="ECO:0000256" key="2">
    <source>
        <dbReference type="ARBA" id="ARBA00021978"/>
    </source>
</evidence>
<dbReference type="SMART" id="SM01173">
    <property type="entry name" value="DUF4187"/>
    <property type="match status" value="1"/>
</dbReference>
<evidence type="ECO:0000259" key="5">
    <source>
        <dbReference type="PROSITE" id="PS50174"/>
    </source>
</evidence>
<feature type="compositionally biased region" description="Basic and acidic residues" evidence="4">
    <location>
        <begin position="83"/>
        <end position="111"/>
    </location>
</feature>
<dbReference type="PANTHER" id="PTHR21032:SF0">
    <property type="entry name" value="G PATCH DOMAIN-CONTAINING PROTEIN 11"/>
    <property type="match status" value="1"/>
</dbReference>
<evidence type="ECO:0000313" key="7">
    <source>
        <dbReference type="Proteomes" id="UP000887567"/>
    </source>
</evidence>
<dbReference type="RefSeq" id="XP_020909357.1">
    <property type="nucleotide sequence ID" value="XM_021053698.2"/>
</dbReference>
<evidence type="ECO:0000256" key="3">
    <source>
        <dbReference type="ARBA" id="ARBA00030688"/>
    </source>
</evidence>
<reference evidence="6" key="1">
    <citation type="submission" date="2022-11" db="UniProtKB">
        <authorList>
            <consortium name="EnsemblMetazoa"/>
        </authorList>
    </citation>
    <scope>IDENTIFICATION</scope>
</reference>
<dbReference type="PANTHER" id="PTHR21032">
    <property type="entry name" value="G PATCH DOMAIN-CONTAINING PROTEIN 11"/>
    <property type="match status" value="1"/>
</dbReference>
<feature type="region of interest" description="Disordered" evidence="4">
    <location>
        <begin position="83"/>
        <end position="113"/>
    </location>
</feature>
<evidence type="ECO:0000313" key="6">
    <source>
        <dbReference type="EnsemblMetazoa" id="XP_020909357.1"/>
    </source>
</evidence>
<dbReference type="EnsemblMetazoa" id="XM_021053698.2">
    <property type="protein sequence ID" value="XP_020909357.1"/>
    <property type="gene ID" value="LOC110247275"/>
</dbReference>
<dbReference type="InterPro" id="IPR025239">
    <property type="entry name" value="DUF4187"/>
</dbReference>
<proteinExistence type="inferred from homology"/>
<dbReference type="GeneID" id="110247275"/>
<protein>
    <recommendedName>
        <fullName evidence="2">G patch domain-containing protein 11</fullName>
    </recommendedName>
    <alternativeName>
        <fullName evidence="3">Coiled-coil domain-containing protein 75</fullName>
    </alternativeName>
</protein>
<keyword evidence="7" id="KW-1185">Reference proteome</keyword>
<evidence type="ECO:0000256" key="1">
    <source>
        <dbReference type="ARBA" id="ARBA00007140"/>
    </source>
</evidence>
<dbReference type="InterPro" id="IPR039249">
    <property type="entry name" value="GPATCH11"/>
</dbReference>
<name>A0A913XT81_EXADI</name>
<dbReference type="SMART" id="SM00443">
    <property type="entry name" value="G_patch"/>
    <property type="match status" value="1"/>
</dbReference>
<accession>A0A913XT81</accession>
<dbReference type="GO" id="GO:0003676">
    <property type="term" value="F:nucleic acid binding"/>
    <property type="evidence" value="ECO:0007669"/>
    <property type="project" value="InterPro"/>
</dbReference>
<dbReference type="EnsemblMetazoa" id="XM_028661580.1">
    <property type="protein sequence ID" value="XP_028517381.1"/>
    <property type="gene ID" value="LOC110247275"/>
</dbReference>
<dbReference type="PROSITE" id="PS50174">
    <property type="entry name" value="G_PATCH"/>
    <property type="match status" value="1"/>
</dbReference>
<evidence type="ECO:0000256" key="4">
    <source>
        <dbReference type="SAM" id="MobiDB-lite"/>
    </source>
</evidence>
<dbReference type="Pfam" id="PF01585">
    <property type="entry name" value="G-patch"/>
    <property type="match status" value="1"/>
</dbReference>
<dbReference type="OrthoDB" id="786951at2759"/>
<dbReference type="InterPro" id="IPR000467">
    <property type="entry name" value="G_patch_dom"/>
</dbReference>
<dbReference type="Proteomes" id="UP000887567">
    <property type="component" value="Unplaced"/>
</dbReference>
<sequence>MKTSHSLGRQAVLDDMKTFQRSEKVERKYPLWVRDTNLVSDMEKTNRNPGWKFAVRIVYKHNHHVKQSAIMLLLDRLARKGKVEAKHEQDKERNKVKPMKQREQENREEGMAKALDSSNIGFALLQKMGYKQGTGLGKEGTGRAEPIPISLKADRGGLGRDNHLKRQNDIKKTILEEKTKKKIKVEQRLREDFRKHMSNKFVDKKVQSDLYKSQKACEQLDKAKGLSCIQIWFWPEVPKEEEEEEEDNNTGDVDCITLEPYDKLIQLTQYLRSEHLYCIWCGTTYNGETSFLIIYNLSSCKIDNTGIPDKQIMILT</sequence>
<dbReference type="GO" id="GO:0000776">
    <property type="term" value="C:kinetochore"/>
    <property type="evidence" value="ECO:0007669"/>
    <property type="project" value="TreeGrafter"/>
</dbReference>
<comment type="similarity">
    <text evidence="1">Belongs to the GPATCH11 family.</text>
</comment>
<dbReference type="Pfam" id="PF13821">
    <property type="entry name" value="DUF4187"/>
    <property type="match status" value="1"/>
</dbReference>